<dbReference type="HOGENOM" id="CLU_070764_7_2_9"/>
<accession>A0A089N475</accession>
<dbReference type="InterPro" id="IPR000415">
    <property type="entry name" value="Nitroreductase-like"/>
</dbReference>
<dbReference type="InterPro" id="IPR050627">
    <property type="entry name" value="Nitroreductase/BluB"/>
</dbReference>
<dbReference type="Gene3D" id="3.40.109.10">
    <property type="entry name" value="NADH Oxidase"/>
    <property type="match status" value="1"/>
</dbReference>
<dbReference type="KEGG" id="pste:PSTEL_10995"/>
<name>A0A089N475_9BACL</name>
<organism evidence="2 3">
    <name type="scientific">Paenibacillus stellifer</name>
    <dbReference type="NCBI Taxonomy" id="169760"/>
    <lineage>
        <taxon>Bacteria</taxon>
        <taxon>Bacillati</taxon>
        <taxon>Bacillota</taxon>
        <taxon>Bacilli</taxon>
        <taxon>Bacillales</taxon>
        <taxon>Paenibacillaceae</taxon>
        <taxon>Paenibacillus</taxon>
    </lineage>
</organism>
<dbReference type="Pfam" id="PF00881">
    <property type="entry name" value="Nitroreductase"/>
    <property type="match status" value="1"/>
</dbReference>
<dbReference type="InterPro" id="IPR029479">
    <property type="entry name" value="Nitroreductase"/>
</dbReference>
<protein>
    <submittedName>
        <fullName evidence="2">NAD(P)H nitroreductase</fullName>
    </submittedName>
</protein>
<dbReference type="AlphaFoldDB" id="A0A089N475"/>
<evidence type="ECO:0000259" key="1">
    <source>
        <dbReference type="Pfam" id="PF00881"/>
    </source>
</evidence>
<dbReference type="GO" id="GO:0016491">
    <property type="term" value="F:oxidoreductase activity"/>
    <property type="evidence" value="ECO:0007669"/>
    <property type="project" value="InterPro"/>
</dbReference>
<dbReference type="SUPFAM" id="SSF55469">
    <property type="entry name" value="FMN-dependent nitroreductase-like"/>
    <property type="match status" value="1"/>
</dbReference>
<keyword evidence="3" id="KW-1185">Reference proteome</keyword>
<dbReference type="STRING" id="169760.PSTEL_10995"/>
<gene>
    <name evidence="2" type="ORF">PSTEL_10995</name>
</gene>
<sequence>MTFEEFRQLAVSRRSIRDFSDDDVLLEDVRDIIDCARYAPSDTNSQTWEFIAVLNRDKIKAIEAFTWERLREIAASAEERGLAREAKLMVKSFGPYATAFGSAPALIVCLATPYTSKFRERIFDPLEFGSPDIWAEEGIKSSSLAVQNLMLAAHAKGLATCPMTGPVLLAESDLRDYLDIPESRQINMVVALGHPAVHPKAVARKEIDEILTVIQ</sequence>
<dbReference type="RefSeq" id="WP_038695136.1">
    <property type="nucleotide sequence ID" value="NZ_CP009286.1"/>
</dbReference>
<dbReference type="PANTHER" id="PTHR23026:SF123">
    <property type="entry name" value="NAD(P)H NITROREDUCTASE RV3131-RELATED"/>
    <property type="match status" value="1"/>
</dbReference>
<dbReference type="Proteomes" id="UP000029507">
    <property type="component" value="Chromosome"/>
</dbReference>
<evidence type="ECO:0000313" key="3">
    <source>
        <dbReference type="Proteomes" id="UP000029507"/>
    </source>
</evidence>
<reference evidence="2 3" key="1">
    <citation type="submission" date="2014-08" db="EMBL/GenBank/DDBJ databases">
        <title>Comparative genomics of the Paenibacillus odorifer group.</title>
        <authorList>
            <person name="den Bakker H.C."/>
            <person name="Tsai Y.-C."/>
            <person name="Martin N."/>
            <person name="Korlach J."/>
            <person name="Wiedmann M."/>
        </authorList>
    </citation>
    <scope>NUCLEOTIDE SEQUENCE [LARGE SCALE GENOMIC DNA]</scope>
    <source>
        <strain evidence="2 3">DSM 14472</strain>
    </source>
</reference>
<dbReference type="PANTHER" id="PTHR23026">
    <property type="entry name" value="NADPH NITROREDUCTASE"/>
    <property type="match status" value="1"/>
</dbReference>
<proteinExistence type="predicted"/>
<feature type="domain" description="Nitroreductase" evidence="1">
    <location>
        <begin position="11"/>
        <end position="194"/>
    </location>
</feature>
<evidence type="ECO:0000313" key="2">
    <source>
        <dbReference type="EMBL" id="AIQ63529.1"/>
    </source>
</evidence>
<dbReference type="OrthoDB" id="9783470at2"/>
<dbReference type="EMBL" id="CP009286">
    <property type="protein sequence ID" value="AIQ63529.1"/>
    <property type="molecule type" value="Genomic_DNA"/>
</dbReference>